<dbReference type="Gene3D" id="3.40.630.30">
    <property type="match status" value="1"/>
</dbReference>
<accession>A0ABT9J0B6</accession>
<dbReference type="Proteomes" id="UP001231941">
    <property type="component" value="Unassembled WGS sequence"/>
</dbReference>
<dbReference type="PROSITE" id="PS51186">
    <property type="entry name" value="GNAT"/>
    <property type="match status" value="1"/>
</dbReference>
<organism evidence="2 3">
    <name type="scientific">Chengkuizengella axinellae</name>
    <dbReference type="NCBI Taxonomy" id="3064388"/>
    <lineage>
        <taxon>Bacteria</taxon>
        <taxon>Bacillati</taxon>
        <taxon>Bacillota</taxon>
        <taxon>Bacilli</taxon>
        <taxon>Bacillales</taxon>
        <taxon>Paenibacillaceae</taxon>
        <taxon>Chengkuizengella</taxon>
    </lineage>
</organism>
<protein>
    <submittedName>
        <fullName evidence="2">GNAT family N-acetyltransferase</fullName>
        <ecNumber evidence="2">2.3.1.-</ecNumber>
    </submittedName>
</protein>
<reference evidence="2 3" key="1">
    <citation type="submission" date="2023-08" db="EMBL/GenBank/DDBJ databases">
        <authorList>
            <person name="Park J.-S."/>
        </authorList>
    </citation>
    <scope>NUCLEOTIDE SEQUENCE [LARGE SCALE GENOMIC DNA]</scope>
    <source>
        <strain evidence="2 3">2205SS18-9</strain>
    </source>
</reference>
<dbReference type="EC" id="2.3.1.-" evidence="2"/>
<dbReference type="EMBL" id="JAVAMP010000005">
    <property type="protein sequence ID" value="MDP5275022.1"/>
    <property type="molecule type" value="Genomic_DNA"/>
</dbReference>
<dbReference type="GO" id="GO:0016746">
    <property type="term" value="F:acyltransferase activity"/>
    <property type="evidence" value="ECO:0007669"/>
    <property type="project" value="UniProtKB-KW"/>
</dbReference>
<evidence type="ECO:0000313" key="3">
    <source>
        <dbReference type="Proteomes" id="UP001231941"/>
    </source>
</evidence>
<name>A0ABT9J0B6_9BACL</name>
<dbReference type="Pfam" id="PF13673">
    <property type="entry name" value="Acetyltransf_10"/>
    <property type="match status" value="1"/>
</dbReference>
<dbReference type="CDD" id="cd04301">
    <property type="entry name" value="NAT_SF"/>
    <property type="match status" value="1"/>
</dbReference>
<evidence type="ECO:0000313" key="2">
    <source>
        <dbReference type="EMBL" id="MDP5275022.1"/>
    </source>
</evidence>
<proteinExistence type="predicted"/>
<keyword evidence="2" id="KW-0808">Transferase</keyword>
<feature type="domain" description="N-acetyltransferase" evidence="1">
    <location>
        <begin position="1"/>
        <end position="121"/>
    </location>
</feature>
<sequence>MNLRSFQLSDCEKVTNLLKEELSDTCYKKTIRVFSKQLSYDSDLVVIAEDAQEVVGVIIGSIENNQGQYILTEHPDYERNDIGKNLVNELKERFTQRKVEIHISVNTVKFKKEQEYDAVGL</sequence>
<dbReference type="InterPro" id="IPR000182">
    <property type="entry name" value="GNAT_dom"/>
</dbReference>
<dbReference type="RefSeq" id="WP_305992331.1">
    <property type="nucleotide sequence ID" value="NZ_JAVAMP010000005.1"/>
</dbReference>
<evidence type="ECO:0000259" key="1">
    <source>
        <dbReference type="PROSITE" id="PS51186"/>
    </source>
</evidence>
<dbReference type="SUPFAM" id="SSF55729">
    <property type="entry name" value="Acyl-CoA N-acyltransferases (Nat)"/>
    <property type="match status" value="1"/>
</dbReference>
<dbReference type="InterPro" id="IPR016181">
    <property type="entry name" value="Acyl_CoA_acyltransferase"/>
</dbReference>
<gene>
    <name evidence="2" type="ORF">Q5Y73_12955</name>
</gene>
<keyword evidence="2" id="KW-0012">Acyltransferase</keyword>
<comment type="caution">
    <text evidence="2">The sequence shown here is derived from an EMBL/GenBank/DDBJ whole genome shotgun (WGS) entry which is preliminary data.</text>
</comment>
<keyword evidence="3" id="KW-1185">Reference proteome</keyword>